<evidence type="ECO:0000256" key="3">
    <source>
        <dbReference type="SAM" id="Phobius"/>
    </source>
</evidence>
<evidence type="ECO:0000256" key="2">
    <source>
        <dbReference type="ARBA" id="ARBA00022840"/>
    </source>
</evidence>
<dbReference type="AlphaFoldDB" id="A0A8H7DD10"/>
<dbReference type="PRINTS" id="PR00109">
    <property type="entry name" value="TYRKINASE"/>
</dbReference>
<name>A0A8H7DD10_9AGAR</name>
<keyword evidence="1" id="KW-0547">Nucleotide-binding</keyword>
<dbReference type="PROSITE" id="PS50011">
    <property type="entry name" value="PROTEIN_KINASE_DOM"/>
    <property type="match status" value="1"/>
</dbReference>
<dbReference type="SUPFAM" id="SSF56112">
    <property type="entry name" value="Protein kinase-like (PK-like)"/>
    <property type="match status" value="1"/>
</dbReference>
<dbReference type="OrthoDB" id="4062651at2759"/>
<comment type="caution">
    <text evidence="5">The sequence shown here is derived from an EMBL/GenBank/DDBJ whole genome shotgun (WGS) entry which is preliminary data.</text>
</comment>
<sequence length="970" mass="108881">MISSLMRHRWLPIAKLYRRLWLLAWVAGFGLAIAVFVMGCANLPGTRTTTAAPYAIELAIFGGVLTSARLVSLVPSGDMNPQIFYFRVLAFLSMIGVATSICYITQWRHIHSRRLRHLALVFTVYHDALCLVEFFGPYMFHSCWMVRRWLDDCLLEDMISTQDSISEAVAPSLVPLGSLTEDVVHWSGCTSPSQKLKILWVTTDRKENNSRIADAIFSTVLPADIGFGPLQIDVRNQRTVILPLIHGIARAREYTAELIRTSRAYGFFFESLGYDSLKSTDHLFLESLKRMHTKSGSPTTSGRTTLIIHGVRVDQTTGLQDIILALENSPQLWNIVLIGQPDLLRHNDRPLLEHEYTLYVSDNGMSMYSGKNPAVPVIDSRPSSLYKNLFSLLLDAVWRSPDEKSQRIWAGLCDLRPLFLDPERIPTTADIFAVLHRASDEARWMVKSLTSLGVIVSYKQIQTCLKKDNIKICQVIRMLFEIESYKTDIQRLPQDQAFAVLNLTHSVLDSGFPNDSDIKNDKVFMRRAHRLLRLLADLLNILPTELEIHDVVLLNDHPVKYGGFADIYHGQYTNDMGEQVEVALKVLKVFHEQSDMQRRNLQEKFAKEALSWNYLKHENIVPFLGVDSSTFPGQTLAMVSQWMAHGSVLSYMLNNSPCSNYAIDFINDVIMGISYLHSVNIVHGDLCGRNILISENGRACLADFGLAMFIEQETSIKSSTRGGSTRWMAPELLLPDMYHPGQPFRRTVESDVWAFACVCCEIWSEGAIPFAGMSEGALIMAFSTPELPGVQPIHPYTSRPCDKSGSAMPGYLWDLVRSCWRREAALRPTVPVIAHAISEFRAHGGEHAITSIDSSISSSSRSLQDTFWAPDTGNSGQLCSQKHVIVHLGPLPADHSDPGEQFHALINQLLDAVVRRDVLVPPHLVSWHNTESRHMRLCFSSAVEANSFVLTWMAHRFAPYGGGRGENGLS</sequence>
<gene>
    <name evidence="5" type="ORF">MSAN_00620500</name>
</gene>
<dbReference type="Gene3D" id="1.10.510.10">
    <property type="entry name" value="Transferase(Phosphotransferase) domain 1"/>
    <property type="match status" value="1"/>
</dbReference>
<dbReference type="InterPro" id="IPR001245">
    <property type="entry name" value="Ser-Thr/Tyr_kinase_cat_dom"/>
</dbReference>
<dbReference type="EMBL" id="JACAZH010000004">
    <property type="protein sequence ID" value="KAF7369910.1"/>
    <property type="molecule type" value="Genomic_DNA"/>
</dbReference>
<dbReference type="Pfam" id="PF07714">
    <property type="entry name" value="PK_Tyr_Ser-Thr"/>
    <property type="match status" value="1"/>
</dbReference>
<evidence type="ECO:0000256" key="1">
    <source>
        <dbReference type="ARBA" id="ARBA00022741"/>
    </source>
</evidence>
<keyword evidence="5" id="KW-0418">Kinase</keyword>
<keyword evidence="5" id="KW-0808">Transferase</keyword>
<keyword evidence="3" id="KW-1133">Transmembrane helix</keyword>
<keyword evidence="3" id="KW-0472">Membrane</keyword>
<proteinExistence type="predicted"/>
<dbReference type="InterPro" id="IPR011009">
    <property type="entry name" value="Kinase-like_dom_sf"/>
</dbReference>
<dbReference type="InterPro" id="IPR050198">
    <property type="entry name" value="Non-receptor_tyrosine_kinases"/>
</dbReference>
<feature type="transmembrane region" description="Helical" evidence="3">
    <location>
        <begin position="117"/>
        <end position="140"/>
    </location>
</feature>
<feature type="transmembrane region" description="Helical" evidence="3">
    <location>
        <begin position="20"/>
        <end position="39"/>
    </location>
</feature>
<keyword evidence="2" id="KW-0067">ATP-binding</keyword>
<evidence type="ECO:0000313" key="6">
    <source>
        <dbReference type="Proteomes" id="UP000623467"/>
    </source>
</evidence>
<dbReference type="InterPro" id="IPR000719">
    <property type="entry name" value="Prot_kinase_dom"/>
</dbReference>
<dbReference type="Proteomes" id="UP000623467">
    <property type="component" value="Unassembled WGS sequence"/>
</dbReference>
<dbReference type="PROSITE" id="PS00109">
    <property type="entry name" value="PROTEIN_KINASE_TYR"/>
    <property type="match status" value="1"/>
</dbReference>
<keyword evidence="6" id="KW-1185">Reference proteome</keyword>
<reference evidence="5" key="1">
    <citation type="submission" date="2020-05" db="EMBL/GenBank/DDBJ databases">
        <title>Mycena genomes resolve the evolution of fungal bioluminescence.</title>
        <authorList>
            <person name="Tsai I.J."/>
        </authorList>
    </citation>
    <scope>NUCLEOTIDE SEQUENCE</scope>
    <source>
        <strain evidence="5">160909Yilan</strain>
    </source>
</reference>
<dbReference type="InterPro" id="IPR008266">
    <property type="entry name" value="Tyr_kinase_AS"/>
</dbReference>
<evidence type="ECO:0000259" key="4">
    <source>
        <dbReference type="PROSITE" id="PS50011"/>
    </source>
</evidence>
<dbReference type="PANTHER" id="PTHR24418">
    <property type="entry name" value="TYROSINE-PROTEIN KINASE"/>
    <property type="match status" value="1"/>
</dbReference>
<protein>
    <submittedName>
        <fullName evidence="5">Serine/threonine-protein kinase STY8</fullName>
    </submittedName>
</protein>
<dbReference type="GO" id="GO:0004672">
    <property type="term" value="F:protein kinase activity"/>
    <property type="evidence" value="ECO:0007669"/>
    <property type="project" value="InterPro"/>
</dbReference>
<organism evidence="5 6">
    <name type="scientific">Mycena sanguinolenta</name>
    <dbReference type="NCBI Taxonomy" id="230812"/>
    <lineage>
        <taxon>Eukaryota</taxon>
        <taxon>Fungi</taxon>
        <taxon>Dikarya</taxon>
        <taxon>Basidiomycota</taxon>
        <taxon>Agaricomycotina</taxon>
        <taxon>Agaricomycetes</taxon>
        <taxon>Agaricomycetidae</taxon>
        <taxon>Agaricales</taxon>
        <taxon>Marasmiineae</taxon>
        <taxon>Mycenaceae</taxon>
        <taxon>Mycena</taxon>
    </lineage>
</organism>
<feature type="domain" description="Protein kinase" evidence="4">
    <location>
        <begin position="553"/>
        <end position="841"/>
    </location>
</feature>
<accession>A0A8H7DD10</accession>
<keyword evidence="3" id="KW-0812">Transmembrane</keyword>
<feature type="transmembrane region" description="Helical" evidence="3">
    <location>
        <begin position="83"/>
        <end position="105"/>
    </location>
</feature>
<evidence type="ECO:0000313" key="5">
    <source>
        <dbReference type="EMBL" id="KAF7369910.1"/>
    </source>
</evidence>
<dbReference type="GO" id="GO:0005524">
    <property type="term" value="F:ATP binding"/>
    <property type="evidence" value="ECO:0007669"/>
    <property type="project" value="UniProtKB-KW"/>
</dbReference>